<dbReference type="InterPro" id="IPR004176">
    <property type="entry name" value="Clp_R_N"/>
</dbReference>
<keyword evidence="11" id="KW-1185">Reference proteome</keyword>
<dbReference type="PROSITE" id="PS51903">
    <property type="entry name" value="CLP_R"/>
    <property type="match status" value="1"/>
</dbReference>
<dbReference type="Proteomes" id="UP000730482">
    <property type="component" value="Unassembled WGS sequence"/>
</dbReference>
<feature type="region of interest" description="Disordered" evidence="7">
    <location>
        <begin position="810"/>
        <end position="851"/>
    </location>
</feature>
<keyword evidence="4" id="KW-0143">Chaperone</keyword>
<dbReference type="GO" id="GO:0008233">
    <property type="term" value="F:peptidase activity"/>
    <property type="evidence" value="ECO:0007669"/>
    <property type="project" value="UniProtKB-KW"/>
</dbReference>
<dbReference type="GO" id="GO:0005524">
    <property type="term" value="F:ATP binding"/>
    <property type="evidence" value="ECO:0007669"/>
    <property type="project" value="UniProtKB-KW"/>
</dbReference>
<organism evidence="10 11">
    <name type="scientific">Catenulispora pinistramenti</name>
    <dbReference type="NCBI Taxonomy" id="2705254"/>
    <lineage>
        <taxon>Bacteria</taxon>
        <taxon>Bacillati</taxon>
        <taxon>Actinomycetota</taxon>
        <taxon>Actinomycetes</taxon>
        <taxon>Catenulisporales</taxon>
        <taxon>Catenulisporaceae</taxon>
        <taxon>Catenulispora</taxon>
    </lineage>
</organism>
<dbReference type="PRINTS" id="PR00300">
    <property type="entry name" value="CLPPROTEASEA"/>
</dbReference>
<dbReference type="Pfam" id="PF00004">
    <property type="entry name" value="AAA"/>
    <property type="match status" value="1"/>
</dbReference>
<dbReference type="InterPro" id="IPR036628">
    <property type="entry name" value="Clp_N_dom_sf"/>
</dbReference>
<comment type="caution">
    <text evidence="10">The sequence shown here is derived from an EMBL/GenBank/DDBJ whole genome shotgun (WGS) entry which is preliminary data.</text>
</comment>
<feature type="domain" description="UVR" evidence="8">
    <location>
        <begin position="423"/>
        <end position="458"/>
    </location>
</feature>
<sequence>MFERFTDRARRVVVLAQEEARMLNHNYIGTEHILLGLIHEGEGVAAKALESLGISLEAVRQQVEEIIGQGQQAPSGHIPFTPRAKKVLELSLREALQLGHNYIGTEHILLGLIREGEGVAAQVLVKLGADLNRVRQQVIQLLSGYSGGGKEAAAAGGPAEGTPSTSLVLDQFGRNLTQAAREGKLDPVIGREKEIERVMQVLSRRTKNNPVLIGEPGVGKTAVVEGLAQAIVKGEVPETLKDKHLYTLDLGALVAGSRYRGDFEERLKKVLKEIRTRGDIVLFIDELHTLVGAGAAEGAIDAASILKPMLARGELQTIGATTLDEYRKYVEKDAALERRFQPIQVAEPSVAHTIEILKGLRDRYEAHHRVSITDGALVAAATLAERYISDRFLPDKAIDLIDEAGSRMRIRRMTAPPDLREFDDKIANVRKEKESAIDAQDFEKAAALRDQEKQLQSAKARREKEWKQGDLDVVAEVDEELIAEVLATATGIPVFKLTEEETSRLLRMEDELHKRVIGQNQAIKGLSQAIRRTRAGLKDPKRPGGSFIFAGPSGVGKTELAKALAEFLFGDEDALIQLDMSEFSEKHTVSRLFGSPPGYVGYEEGGQLTEKVRRKPFSVVLFDEVEKAHPDIFNSLLQILEDGRLTDSQGRVVDFKNTVIIMTTNLGTRDISKGFGLGFAAQGDTKAPYERMKAKVNDELKQHFRPEFLNRVDDTVVFPQLSQDDIVAIVDLMMSKVDGRLKDKDMGIVLTRKAKELIASLGYDPVLGARPLRRAIQRHIEDPLSEKILFGEVRAGQLITVDENTETGAVESDQRFTFKSGPKEDVPEDASVLESGTLPPAAPEAAPGVSA</sequence>
<evidence type="ECO:0000259" key="9">
    <source>
        <dbReference type="PROSITE" id="PS51903"/>
    </source>
</evidence>
<dbReference type="SMART" id="SM01086">
    <property type="entry name" value="ClpB_D2-small"/>
    <property type="match status" value="1"/>
</dbReference>
<keyword evidence="10" id="KW-0645">Protease</keyword>
<dbReference type="PANTHER" id="PTHR11638">
    <property type="entry name" value="ATP-DEPENDENT CLP PROTEASE"/>
    <property type="match status" value="1"/>
</dbReference>
<keyword evidence="1 5" id="KW-0677">Repeat</keyword>
<feature type="domain" description="Clp R" evidence="9">
    <location>
        <begin position="2"/>
        <end position="144"/>
    </location>
</feature>
<name>A0ABS5L1K3_9ACTN</name>
<evidence type="ECO:0000256" key="3">
    <source>
        <dbReference type="ARBA" id="ARBA00022840"/>
    </source>
</evidence>
<keyword evidence="10" id="KW-0378">Hydrolase</keyword>
<dbReference type="SMART" id="SM00382">
    <property type="entry name" value="AAA"/>
    <property type="match status" value="2"/>
</dbReference>
<evidence type="ECO:0000256" key="1">
    <source>
        <dbReference type="ARBA" id="ARBA00022737"/>
    </source>
</evidence>
<gene>
    <name evidence="10" type="ORF">KGQ19_35630</name>
</gene>
<evidence type="ECO:0000256" key="2">
    <source>
        <dbReference type="ARBA" id="ARBA00022741"/>
    </source>
</evidence>
<protein>
    <submittedName>
        <fullName evidence="10">ATP-dependent Clp protease ATP-binding subunit</fullName>
    </submittedName>
</protein>
<dbReference type="RefSeq" id="WP_194896581.1">
    <property type="nucleotide sequence ID" value="NZ_JAAFYZ010000175.1"/>
</dbReference>
<dbReference type="InterPro" id="IPR019489">
    <property type="entry name" value="Clp_ATPase_C"/>
</dbReference>
<feature type="coiled-coil region" evidence="6">
    <location>
        <begin position="419"/>
        <end position="465"/>
    </location>
</feature>
<keyword evidence="6" id="KW-0175">Coiled coil</keyword>
<dbReference type="PROSITE" id="PS50151">
    <property type="entry name" value="UVR"/>
    <property type="match status" value="1"/>
</dbReference>
<dbReference type="Gene3D" id="3.40.50.300">
    <property type="entry name" value="P-loop containing nucleotide triphosphate hydrolases"/>
    <property type="match status" value="2"/>
</dbReference>
<dbReference type="EMBL" id="JAAFYZ010000175">
    <property type="protein sequence ID" value="MBS2552202.1"/>
    <property type="molecule type" value="Genomic_DNA"/>
</dbReference>
<accession>A0ABS5L1K3</accession>
<dbReference type="InterPro" id="IPR003959">
    <property type="entry name" value="ATPase_AAA_core"/>
</dbReference>
<evidence type="ECO:0000259" key="8">
    <source>
        <dbReference type="PROSITE" id="PS50151"/>
    </source>
</evidence>
<dbReference type="GO" id="GO:0006508">
    <property type="term" value="P:proteolysis"/>
    <property type="evidence" value="ECO:0007669"/>
    <property type="project" value="UniProtKB-KW"/>
</dbReference>
<proteinExistence type="predicted"/>
<evidence type="ECO:0000256" key="6">
    <source>
        <dbReference type="SAM" id="Coils"/>
    </source>
</evidence>
<keyword evidence="2" id="KW-0547">Nucleotide-binding</keyword>
<dbReference type="InterPro" id="IPR050130">
    <property type="entry name" value="ClpA_ClpB"/>
</dbReference>
<dbReference type="CDD" id="cd19499">
    <property type="entry name" value="RecA-like_ClpB_Hsp104-like"/>
    <property type="match status" value="1"/>
</dbReference>
<dbReference type="Gene3D" id="4.10.860.10">
    <property type="entry name" value="UVR domain"/>
    <property type="match status" value="1"/>
</dbReference>
<dbReference type="Pfam" id="PF10431">
    <property type="entry name" value="ClpB_D2-small"/>
    <property type="match status" value="1"/>
</dbReference>
<dbReference type="InterPro" id="IPR003593">
    <property type="entry name" value="AAA+_ATPase"/>
</dbReference>
<dbReference type="SUPFAM" id="SSF52540">
    <property type="entry name" value="P-loop containing nucleoside triphosphate hydrolases"/>
    <property type="match status" value="2"/>
</dbReference>
<dbReference type="Gene3D" id="1.10.8.60">
    <property type="match status" value="2"/>
</dbReference>
<dbReference type="SUPFAM" id="SSF81923">
    <property type="entry name" value="Double Clp-N motif"/>
    <property type="match status" value="1"/>
</dbReference>
<dbReference type="PROSITE" id="PS00870">
    <property type="entry name" value="CLPAB_1"/>
    <property type="match status" value="1"/>
</dbReference>
<dbReference type="Pfam" id="PF17871">
    <property type="entry name" value="AAA_lid_9"/>
    <property type="match status" value="1"/>
</dbReference>
<evidence type="ECO:0000313" key="10">
    <source>
        <dbReference type="EMBL" id="MBS2552202.1"/>
    </source>
</evidence>
<keyword evidence="3 10" id="KW-0067">ATP-binding</keyword>
<dbReference type="InterPro" id="IPR027417">
    <property type="entry name" value="P-loop_NTPase"/>
</dbReference>
<evidence type="ECO:0000256" key="4">
    <source>
        <dbReference type="ARBA" id="ARBA00023186"/>
    </source>
</evidence>
<dbReference type="Pfam" id="PF02861">
    <property type="entry name" value="Clp_N"/>
    <property type="match status" value="1"/>
</dbReference>
<dbReference type="Pfam" id="PF07724">
    <property type="entry name" value="AAA_2"/>
    <property type="match status" value="1"/>
</dbReference>
<reference evidence="10 11" key="1">
    <citation type="submission" date="2020-02" db="EMBL/GenBank/DDBJ databases">
        <title>Acidophilic actinobacteria isolated from forest soil.</title>
        <authorList>
            <person name="Golinska P."/>
        </authorList>
    </citation>
    <scope>NUCLEOTIDE SEQUENCE [LARGE SCALE GENOMIC DNA]</scope>
    <source>
        <strain evidence="10 11">NL8</strain>
    </source>
</reference>
<evidence type="ECO:0000256" key="7">
    <source>
        <dbReference type="SAM" id="MobiDB-lite"/>
    </source>
</evidence>
<evidence type="ECO:0000313" key="11">
    <source>
        <dbReference type="Proteomes" id="UP000730482"/>
    </source>
</evidence>
<dbReference type="CDD" id="cd00009">
    <property type="entry name" value="AAA"/>
    <property type="match status" value="1"/>
</dbReference>
<dbReference type="InterPro" id="IPR001943">
    <property type="entry name" value="UVR_dom"/>
</dbReference>
<dbReference type="PANTHER" id="PTHR11638:SF18">
    <property type="entry name" value="HEAT SHOCK PROTEIN 104"/>
    <property type="match status" value="1"/>
</dbReference>
<dbReference type="InterPro" id="IPR001270">
    <property type="entry name" value="ClpA/B"/>
</dbReference>
<evidence type="ECO:0000256" key="5">
    <source>
        <dbReference type="PROSITE-ProRule" id="PRU01251"/>
    </source>
</evidence>
<feature type="compositionally biased region" description="Basic and acidic residues" evidence="7">
    <location>
        <begin position="812"/>
        <end position="825"/>
    </location>
</feature>
<dbReference type="Gene3D" id="1.10.1780.10">
    <property type="entry name" value="Clp, N-terminal domain"/>
    <property type="match status" value="1"/>
</dbReference>
<dbReference type="InterPro" id="IPR018368">
    <property type="entry name" value="ClpA/B_CS1"/>
</dbReference>
<dbReference type="InterPro" id="IPR041546">
    <property type="entry name" value="ClpA/ClpB_AAA_lid"/>
</dbReference>